<keyword evidence="4" id="KW-1185">Reference proteome</keyword>
<dbReference type="HOGENOM" id="CLU_2213792_0_0_1"/>
<sequence length="107" mass="12169">MSENFKVHAVEPEKNASDLEVSVKPNAKENKINKTGSSSRHEASREQFPKDQLNGKRRNSLGSLKPDHTDQETIRDNSSSNNFLPRFMQTAQSAKAKIKYEIHVIFQ</sequence>
<reference evidence="2 4" key="2">
    <citation type="journal article" date="2014" name="BMC Genomics">
        <title>An improved genome release (version Mt4.0) for the model legume Medicago truncatula.</title>
        <authorList>
            <person name="Tang H."/>
            <person name="Krishnakumar V."/>
            <person name="Bidwell S."/>
            <person name="Rosen B."/>
            <person name="Chan A."/>
            <person name="Zhou S."/>
            <person name="Gentzbittel L."/>
            <person name="Childs K.L."/>
            <person name="Yandell M."/>
            <person name="Gundlach H."/>
            <person name="Mayer K.F."/>
            <person name="Schwartz D.C."/>
            <person name="Town C.D."/>
        </authorList>
    </citation>
    <scope>GENOME REANNOTATION</scope>
    <source>
        <strain evidence="2">A17</strain>
        <strain evidence="3 4">cv. Jemalong A17</strain>
    </source>
</reference>
<evidence type="ECO:0000256" key="1">
    <source>
        <dbReference type="SAM" id="MobiDB-lite"/>
    </source>
</evidence>
<feature type="compositionally biased region" description="Basic and acidic residues" evidence="1">
    <location>
        <begin position="39"/>
        <end position="49"/>
    </location>
</feature>
<feature type="compositionally biased region" description="Basic and acidic residues" evidence="1">
    <location>
        <begin position="65"/>
        <end position="75"/>
    </location>
</feature>
<evidence type="ECO:0000313" key="2">
    <source>
        <dbReference type="EMBL" id="KEH40205.1"/>
    </source>
</evidence>
<reference evidence="2 4" key="1">
    <citation type="journal article" date="2011" name="Nature">
        <title>The Medicago genome provides insight into the evolution of rhizobial symbioses.</title>
        <authorList>
            <person name="Young N.D."/>
            <person name="Debelle F."/>
            <person name="Oldroyd G.E."/>
            <person name="Geurts R."/>
            <person name="Cannon S.B."/>
            <person name="Udvardi M.K."/>
            <person name="Benedito V.A."/>
            <person name="Mayer K.F."/>
            <person name="Gouzy J."/>
            <person name="Schoof H."/>
            <person name="Van de Peer Y."/>
            <person name="Proost S."/>
            <person name="Cook D.R."/>
            <person name="Meyers B.C."/>
            <person name="Spannagl M."/>
            <person name="Cheung F."/>
            <person name="De Mita S."/>
            <person name="Krishnakumar V."/>
            <person name="Gundlach H."/>
            <person name="Zhou S."/>
            <person name="Mudge J."/>
            <person name="Bharti A.K."/>
            <person name="Murray J.D."/>
            <person name="Naoumkina M.A."/>
            <person name="Rosen B."/>
            <person name="Silverstein K.A."/>
            <person name="Tang H."/>
            <person name="Rombauts S."/>
            <person name="Zhao P.X."/>
            <person name="Zhou P."/>
            <person name="Barbe V."/>
            <person name="Bardou P."/>
            <person name="Bechner M."/>
            <person name="Bellec A."/>
            <person name="Berger A."/>
            <person name="Berges H."/>
            <person name="Bidwell S."/>
            <person name="Bisseling T."/>
            <person name="Choisne N."/>
            <person name="Couloux A."/>
            <person name="Denny R."/>
            <person name="Deshpande S."/>
            <person name="Dai X."/>
            <person name="Doyle J.J."/>
            <person name="Dudez A.M."/>
            <person name="Farmer A.D."/>
            <person name="Fouteau S."/>
            <person name="Franken C."/>
            <person name="Gibelin C."/>
            <person name="Gish J."/>
            <person name="Goldstein S."/>
            <person name="Gonzalez A.J."/>
            <person name="Green P.J."/>
            <person name="Hallab A."/>
            <person name="Hartog M."/>
            <person name="Hua A."/>
            <person name="Humphray S.J."/>
            <person name="Jeong D.H."/>
            <person name="Jing Y."/>
            <person name="Jocker A."/>
            <person name="Kenton S.M."/>
            <person name="Kim D.J."/>
            <person name="Klee K."/>
            <person name="Lai H."/>
            <person name="Lang C."/>
            <person name="Lin S."/>
            <person name="Macmil S.L."/>
            <person name="Magdelenat G."/>
            <person name="Matthews L."/>
            <person name="McCorrison J."/>
            <person name="Monaghan E.L."/>
            <person name="Mun J.H."/>
            <person name="Najar F.Z."/>
            <person name="Nicholson C."/>
            <person name="Noirot C."/>
            <person name="O'Bleness M."/>
            <person name="Paule C.R."/>
            <person name="Poulain J."/>
            <person name="Prion F."/>
            <person name="Qin B."/>
            <person name="Qu C."/>
            <person name="Retzel E.F."/>
            <person name="Riddle C."/>
            <person name="Sallet E."/>
            <person name="Samain S."/>
            <person name="Samson N."/>
            <person name="Sanders I."/>
            <person name="Saurat O."/>
            <person name="Scarpelli C."/>
            <person name="Schiex T."/>
            <person name="Segurens B."/>
            <person name="Severin A.J."/>
            <person name="Sherrier D.J."/>
            <person name="Shi R."/>
            <person name="Sims S."/>
            <person name="Singer S.R."/>
            <person name="Sinharoy S."/>
            <person name="Sterck L."/>
            <person name="Viollet A."/>
            <person name="Wang B.B."/>
            <person name="Wang K."/>
            <person name="Wang M."/>
            <person name="Wang X."/>
            <person name="Warfsmann J."/>
            <person name="Weissenbach J."/>
            <person name="White D.D."/>
            <person name="White J.D."/>
            <person name="Wiley G.B."/>
            <person name="Wincker P."/>
            <person name="Xing Y."/>
            <person name="Yang L."/>
            <person name="Yao Z."/>
            <person name="Ying F."/>
            <person name="Zhai J."/>
            <person name="Zhou L."/>
            <person name="Zuber A."/>
            <person name="Denarie J."/>
            <person name="Dixon R.A."/>
            <person name="May G.D."/>
            <person name="Schwartz D.C."/>
            <person name="Rogers J."/>
            <person name="Quetier F."/>
            <person name="Town C.D."/>
            <person name="Roe B.A."/>
        </authorList>
    </citation>
    <scope>NUCLEOTIDE SEQUENCE [LARGE SCALE GENOMIC DNA]</scope>
    <source>
        <strain evidence="2">A17</strain>
        <strain evidence="3 4">cv. Jemalong A17</strain>
    </source>
</reference>
<dbReference type="EMBL" id="CM001217">
    <property type="protein sequence ID" value="KEH40205.1"/>
    <property type="molecule type" value="Genomic_DNA"/>
</dbReference>
<reference evidence="3" key="3">
    <citation type="submission" date="2015-04" db="UniProtKB">
        <authorList>
            <consortium name="EnsemblPlants"/>
        </authorList>
    </citation>
    <scope>IDENTIFICATION</scope>
    <source>
        <strain evidence="3">cv. Jemalong A17</strain>
    </source>
</reference>
<proteinExistence type="predicted"/>
<dbReference type="AlphaFoldDB" id="A0A072VPZ4"/>
<protein>
    <submittedName>
        <fullName evidence="2">IQ-domain protein, putative</fullName>
    </submittedName>
</protein>
<dbReference type="Proteomes" id="UP000002051">
    <property type="component" value="Unassembled WGS sequence"/>
</dbReference>
<name>A0A072VPZ4_MEDTR</name>
<organism evidence="2 4">
    <name type="scientific">Medicago truncatula</name>
    <name type="common">Barrel medic</name>
    <name type="synonym">Medicago tribuloides</name>
    <dbReference type="NCBI Taxonomy" id="3880"/>
    <lineage>
        <taxon>Eukaryota</taxon>
        <taxon>Viridiplantae</taxon>
        <taxon>Streptophyta</taxon>
        <taxon>Embryophyta</taxon>
        <taxon>Tracheophyta</taxon>
        <taxon>Spermatophyta</taxon>
        <taxon>Magnoliopsida</taxon>
        <taxon>eudicotyledons</taxon>
        <taxon>Gunneridae</taxon>
        <taxon>Pentapetalae</taxon>
        <taxon>rosids</taxon>
        <taxon>fabids</taxon>
        <taxon>Fabales</taxon>
        <taxon>Fabaceae</taxon>
        <taxon>Papilionoideae</taxon>
        <taxon>50 kb inversion clade</taxon>
        <taxon>NPAAA clade</taxon>
        <taxon>Hologalegina</taxon>
        <taxon>IRL clade</taxon>
        <taxon>Trifolieae</taxon>
        <taxon>Medicago</taxon>
    </lineage>
</organism>
<gene>
    <name evidence="2" type="ordered locus">MTR_1g023925</name>
</gene>
<accession>A0A072VPZ4</accession>
<dbReference type="STRING" id="3880.A0A072VPZ4"/>
<evidence type="ECO:0000313" key="4">
    <source>
        <dbReference type="Proteomes" id="UP000002051"/>
    </source>
</evidence>
<evidence type="ECO:0000313" key="3">
    <source>
        <dbReference type="EnsemblPlants" id="KEH40205"/>
    </source>
</evidence>
<feature type="compositionally biased region" description="Basic and acidic residues" evidence="1">
    <location>
        <begin position="1"/>
        <end position="17"/>
    </location>
</feature>
<dbReference type="EnsemblPlants" id="KEH40205">
    <property type="protein sequence ID" value="KEH40205"/>
    <property type="gene ID" value="MTR_1g023925"/>
</dbReference>
<feature type="region of interest" description="Disordered" evidence="1">
    <location>
        <begin position="1"/>
        <end position="83"/>
    </location>
</feature>